<evidence type="ECO:0000313" key="2">
    <source>
        <dbReference type="EMBL" id="KAF5828990.1"/>
    </source>
</evidence>
<protein>
    <submittedName>
        <fullName evidence="2">Ubiquitin-conjugating enzyme E2 I</fullName>
    </submittedName>
</protein>
<evidence type="ECO:0000259" key="1">
    <source>
        <dbReference type="PROSITE" id="PS50127"/>
    </source>
</evidence>
<dbReference type="CDD" id="cd23798">
    <property type="entry name" value="UBCc_UBE2I"/>
    <property type="match status" value="1"/>
</dbReference>
<dbReference type="PROSITE" id="PS50127">
    <property type="entry name" value="UBC_2"/>
    <property type="match status" value="1"/>
</dbReference>
<dbReference type="InterPro" id="IPR000608">
    <property type="entry name" value="UBC"/>
</dbReference>
<proteinExistence type="predicted"/>
<dbReference type="SMART" id="SM00212">
    <property type="entry name" value="UBCc"/>
    <property type="match status" value="1"/>
</dbReference>
<name>A0ABQ7G313_DUNSA</name>
<dbReference type="InterPro" id="IPR016135">
    <property type="entry name" value="UBQ-conjugating_enzyme/RWD"/>
</dbReference>
<sequence>MAAHLAQQRLKEERSHWKKNHPHGFVAKPSVRKDGSMDLMKWDCLIPGKADTIWEGGRYPVTLEFSTNYPNKAPVARFPQGFFHLNVYPDGHVCLSILNDDPDLAGEWKPSISIPQILLGIQNLLDEENAQSPAQARAFEVYRTSKAEYNRLVSIQARKYAAE</sequence>
<dbReference type="InterPro" id="IPR050113">
    <property type="entry name" value="Ub_conjugating_enzyme"/>
</dbReference>
<feature type="domain" description="UBC core" evidence="1">
    <location>
        <begin position="5"/>
        <end position="162"/>
    </location>
</feature>
<comment type="caution">
    <text evidence="2">The sequence shown here is derived from an EMBL/GenBank/DDBJ whole genome shotgun (WGS) entry which is preliminary data.</text>
</comment>
<dbReference type="EMBL" id="MU070218">
    <property type="protein sequence ID" value="KAF5828990.1"/>
    <property type="molecule type" value="Genomic_DNA"/>
</dbReference>
<keyword evidence="3" id="KW-1185">Reference proteome</keyword>
<accession>A0ABQ7G313</accession>
<reference evidence="2" key="1">
    <citation type="submission" date="2017-08" db="EMBL/GenBank/DDBJ databases">
        <authorList>
            <person name="Polle J.E."/>
            <person name="Barry K."/>
            <person name="Cushman J."/>
            <person name="Schmutz J."/>
            <person name="Tran D."/>
            <person name="Hathwaick L.T."/>
            <person name="Yim W.C."/>
            <person name="Jenkins J."/>
            <person name="Mckie-Krisberg Z.M."/>
            <person name="Prochnik S."/>
            <person name="Lindquist E."/>
            <person name="Dockter R.B."/>
            <person name="Adam C."/>
            <person name="Molina H."/>
            <person name="Bunkerborg J."/>
            <person name="Jin E."/>
            <person name="Buchheim M."/>
            <person name="Magnuson J."/>
        </authorList>
    </citation>
    <scope>NUCLEOTIDE SEQUENCE</scope>
    <source>
        <strain evidence="2">CCAP 19/18</strain>
    </source>
</reference>
<dbReference type="Pfam" id="PF00179">
    <property type="entry name" value="UQ_con"/>
    <property type="match status" value="1"/>
</dbReference>
<gene>
    <name evidence="2" type="ORF">DUNSADRAFT_16734</name>
</gene>
<dbReference type="Gene3D" id="3.10.110.10">
    <property type="entry name" value="Ubiquitin Conjugating Enzyme"/>
    <property type="match status" value="1"/>
</dbReference>
<dbReference type="Proteomes" id="UP000815325">
    <property type="component" value="Unassembled WGS sequence"/>
</dbReference>
<dbReference type="SUPFAM" id="SSF54495">
    <property type="entry name" value="UBC-like"/>
    <property type="match status" value="1"/>
</dbReference>
<dbReference type="PANTHER" id="PTHR24067">
    <property type="entry name" value="UBIQUITIN-CONJUGATING ENZYME E2"/>
    <property type="match status" value="1"/>
</dbReference>
<organism evidence="2 3">
    <name type="scientific">Dunaliella salina</name>
    <name type="common">Green alga</name>
    <name type="synonym">Protococcus salinus</name>
    <dbReference type="NCBI Taxonomy" id="3046"/>
    <lineage>
        <taxon>Eukaryota</taxon>
        <taxon>Viridiplantae</taxon>
        <taxon>Chlorophyta</taxon>
        <taxon>core chlorophytes</taxon>
        <taxon>Chlorophyceae</taxon>
        <taxon>CS clade</taxon>
        <taxon>Chlamydomonadales</taxon>
        <taxon>Dunaliellaceae</taxon>
        <taxon>Dunaliella</taxon>
    </lineage>
</organism>
<evidence type="ECO:0000313" key="3">
    <source>
        <dbReference type="Proteomes" id="UP000815325"/>
    </source>
</evidence>